<dbReference type="AlphaFoldDB" id="A0A6A4ICS2"/>
<feature type="transmembrane region" description="Helical" evidence="1">
    <location>
        <begin position="157"/>
        <end position="177"/>
    </location>
</feature>
<feature type="transmembrane region" description="Helical" evidence="1">
    <location>
        <begin position="198"/>
        <end position="220"/>
    </location>
</feature>
<name>A0A6A4ICS2_9AGAR</name>
<keyword evidence="1" id="KW-0472">Membrane</keyword>
<evidence type="ECO:0008006" key="4">
    <source>
        <dbReference type="Google" id="ProtNLM"/>
    </source>
</evidence>
<feature type="transmembrane region" description="Helical" evidence="1">
    <location>
        <begin position="6"/>
        <end position="26"/>
    </location>
</feature>
<proteinExistence type="predicted"/>
<evidence type="ECO:0000256" key="1">
    <source>
        <dbReference type="SAM" id="Phobius"/>
    </source>
</evidence>
<evidence type="ECO:0000313" key="3">
    <source>
        <dbReference type="Proteomes" id="UP000799118"/>
    </source>
</evidence>
<keyword evidence="1" id="KW-0812">Transmembrane</keyword>
<keyword evidence="1" id="KW-1133">Transmembrane helix</keyword>
<feature type="transmembrane region" description="Helical" evidence="1">
    <location>
        <begin position="46"/>
        <end position="68"/>
    </location>
</feature>
<reference evidence="2" key="1">
    <citation type="journal article" date="2019" name="Environ. Microbiol.">
        <title>Fungal ecological strategies reflected in gene transcription - a case study of two litter decomposers.</title>
        <authorList>
            <person name="Barbi F."/>
            <person name="Kohler A."/>
            <person name="Barry K."/>
            <person name="Baskaran P."/>
            <person name="Daum C."/>
            <person name="Fauchery L."/>
            <person name="Ihrmark K."/>
            <person name="Kuo A."/>
            <person name="LaButti K."/>
            <person name="Lipzen A."/>
            <person name="Morin E."/>
            <person name="Grigoriev I.V."/>
            <person name="Henrissat B."/>
            <person name="Lindahl B."/>
            <person name="Martin F."/>
        </authorList>
    </citation>
    <scope>NUCLEOTIDE SEQUENCE</scope>
    <source>
        <strain evidence="2">JB14</strain>
    </source>
</reference>
<evidence type="ECO:0000313" key="2">
    <source>
        <dbReference type="EMBL" id="KAE9407088.1"/>
    </source>
</evidence>
<dbReference type="Proteomes" id="UP000799118">
    <property type="component" value="Unassembled WGS sequence"/>
</dbReference>
<sequence length="321" mass="35305">MAVSQYVATIIAACMSTFLFGFYVSLATRCSVILWGRSKSRRRLHAYLLVTHFALVILVTTRAIVVLVRMIQPAVAETYVTQDPWTKSSLFVNALWMISVIVSDAFITYRSYVVWARNPYIVILPIALILGNIGRMADQTLGSSNEAEYFVKFGDVVRNFSVVTLTLNLVNTGLISYRIWTVRKKTATSRVGADSLSGLISLLVESAAIYTIVLIAHIILICLNNWLLFVFTDMQTPIIGIVFSNIIISVTQGSAFGDTSGTGGTSGDRVTWPRSGTNVGRGAVATEINMQTIITTQRDPLDIEQDHDGKDYIDTGSSIIK</sequence>
<accession>A0A6A4ICS2</accession>
<dbReference type="EMBL" id="ML769398">
    <property type="protein sequence ID" value="KAE9407088.1"/>
    <property type="molecule type" value="Genomic_DNA"/>
</dbReference>
<feature type="transmembrane region" description="Helical" evidence="1">
    <location>
        <begin position="226"/>
        <end position="248"/>
    </location>
</feature>
<protein>
    <recommendedName>
        <fullName evidence="4">G-protein coupled receptors family 1 profile domain-containing protein</fullName>
    </recommendedName>
</protein>
<dbReference type="OrthoDB" id="2751465at2759"/>
<gene>
    <name evidence="2" type="ORF">BT96DRAFT_914956</name>
</gene>
<keyword evidence="3" id="KW-1185">Reference proteome</keyword>
<organism evidence="2 3">
    <name type="scientific">Gymnopus androsaceus JB14</name>
    <dbReference type="NCBI Taxonomy" id="1447944"/>
    <lineage>
        <taxon>Eukaryota</taxon>
        <taxon>Fungi</taxon>
        <taxon>Dikarya</taxon>
        <taxon>Basidiomycota</taxon>
        <taxon>Agaricomycotina</taxon>
        <taxon>Agaricomycetes</taxon>
        <taxon>Agaricomycetidae</taxon>
        <taxon>Agaricales</taxon>
        <taxon>Marasmiineae</taxon>
        <taxon>Omphalotaceae</taxon>
        <taxon>Gymnopus</taxon>
    </lineage>
</organism>
<feature type="transmembrane region" description="Helical" evidence="1">
    <location>
        <begin position="88"/>
        <end position="107"/>
    </location>
</feature>
<feature type="transmembrane region" description="Helical" evidence="1">
    <location>
        <begin position="119"/>
        <end position="137"/>
    </location>
</feature>